<sequence length="208" mass="23843">MIGFQVWFIEFDWNNTQLRQLCIAAIPIIYGFLFSISVDLSRSSMGLMMANRESYVTPLLMIGIGLLLVGWKISNLARKDTSSLLQVAILLLPLIVLIPSLEAGFSRARFFQQQRRMLNEQDRRITWFHCLELEQGAAPSNCPLSPLYDRWDLIRRAFIGKKYVYIAAGKKSDLQAQNELMQQAGADLNRRYLMKKQVNGLSLIVARK</sequence>
<comment type="caution">
    <text evidence="2">The sequence shown here is derived from an EMBL/GenBank/DDBJ whole genome shotgun (WGS) entry which is preliminary data.</text>
</comment>
<name>A0A2P7EA49_9SYNE</name>
<evidence type="ECO:0000256" key="1">
    <source>
        <dbReference type="SAM" id="Phobius"/>
    </source>
</evidence>
<protein>
    <submittedName>
        <fullName evidence="2">Uncharacterized protein</fullName>
    </submittedName>
</protein>
<accession>A0A2P7EA49</accession>
<keyword evidence="3" id="KW-1185">Reference proteome</keyword>
<feature type="transmembrane region" description="Helical" evidence="1">
    <location>
        <begin position="85"/>
        <end position="105"/>
    </location>
</feature>
<keyword evidence="1" id="KW-0472">Membrane</keyword>
<feature type="transmembrane region" description="Helical" evidence="1">
    <location>
        <begin position="55"/>
        <end position="73"/>
    </location>
</feature>
<dbReference type="Proteomes" id="UP000240206">
    <property type="component" value="Unassembled WGS sequence"/>
</dbReference>
<feature type="transmembrane region" description="Helical" evidence="1">
    <location>
        <begin position="17"/>
        <end position="34"/>
    </location>
</feature>
<reference evidence="3" key="1">
    <citation type="submission" date="2018-03" db="EMBL/GenBank/DDBJ databases">
        <title>Ecological and genomic features of two cosmopolitan and abundant freshwater picocyanobacteria.</title>
        <authorList>
            <person name="Cabello-Yeves P.J."/>
            <person name="Picazo A."/>
            <person name="Camacho A."/>
            <person name="Callieri C."/>
            <person name="Rosselli R."/>
            <person name="Roda-Garcia J."/>
            <person name="Coutinho F.H."/>
            <person name="Rodriguez-Valera F."/>
        </authorList>
    </citation>
    <scope>NUCLEOTIDE SEQUENCE [LARGE SCALE GENOMIC DNA]</scope>
    <source>
        <strain evidence="3">Tous</strain>
    </source>
</reference>
<feature type="non-terminal residue" evidence="2">
    <location>
        <position position="208"/>
    </location>
</feature>
<organism evidence="2 3">
    <name type="scientific">Synechococcus lacustris str. Tous</name>
    <dbReference type="NCBI Taxonomy" id="1910958"/>
    <lineage>
        <taxon>Bacteria</taxon>
        <taxon>Bacillati</taxon>
        <taxon>Cyanobacteriota</taxon>
        <taxon>Cyanophyceae</taxon>
        <taxon>Synechococcales</taxon>
        <taxon>Synechococcaceae</taxon>
        <taxon>Synechococcus</taxon>
    </lineage>
</organism>
<proteinExistence type="predicted"/>
<keyword evidence="1" id="KW-0812">Transmembrane</keyword>
<evidence type="ECO:0000313" key="2">
    <source>
        <dbReference type="EMBL" id="PSI00102.1"/>
    </source>
</evidence>
<dbReference type="EMBL" id="PXVC01000287">
    <property type="protein sequence ID" value="PSI00102.1"/>
    <property type="molecule type" value="Genomic_DNA"/>
</dbReference>
<keyword evidence="1" id="KW-1133">Transmembrane helix</keyword>
<gene>
    <name evidence="2" type="ORF">C7K08_14965</name>
</gene>
<dbReference type="AlphaFoldDB" id="A0A2P7EA49"/>
<evidence type="ECO:0000313" key="3">
    <source>
        <dbReference type="Proteomes" id="UP000240206"/>
    </source>
</evidence>